<feature type="transmembrane region" description="Helical" evidence="1">
    <location>
        <begin position="266"/>
        <end position="284"/>
    </location>
</feature>
<comment type="caution">
    <text evidence="2">The sequence shown here is derived from an EMBL/GenBank/DDBJ whole genome shotgun (WGS) entry which is preliminary data.</text>
</comment>
<feature type="transmembrane region" description="Helical" evidence="1">
    <location>
        <begin position="226"/>
        <end position="246"/>
    </location>
</feature>
<dbReference type="EMBL" id="BAAANJ010000001">
    <property type="protein sequence ID" value="GAA1798742.1"/>
    <property type="molecule type" value="Genomic_DNA"/>
</dbReference>
<feature type="transmembrane region" description="Helical" evidence="1">
    <location>
        <begin position="40"/>
        <end position="61"/>
    </location>
</feature>
<accession>A0ABN2LUS7</accession>
<organism evidence="2 3">
    <name type="scientific">Agromyces neolithicus</name>
    <dbReference type="NCBI Taxonomy" id="269420"/>
    <lineage>
        <taxon>Bacteria</taxon>
        <taxon>Bacillati</taxon>
        <taxon>Actinomycetota</taxon>
        <taxon>Actinomycetes</taxon>
        <taxon>Micrococcales</taxon>
        <taxon>Microbacteriaceae</taxon>
        <taxon>Agromyces</taxon>
    </lineage>
</organism>
<proteinExistence type="predicted"/>
<name>A0ABN2LUS7_9MICO</name>
<reference evidence="2 3" key="1">
    <citation type="journal article" date="2019" name="Int. J. Syst. Evol. Microbiol.">
        <title>The Global Catalogue of Microorganisms (GCM) 10K type strain sequencing project: providing services to taxonomists for standard genome sequencing and annotation.</title>
        <authorList>
            <consortium name="The Broad Institute Genomics Platform"/>
            <consortium name="The Broad Institute Genome Sequencing Center for Infectious Disease"/>
            <person name="Wu L."/>
            <person name="Ma J."/>
        </authorList>
    </citation>
    <scope>NUCLEOTIDE SEQUENCE [LARGE SCALE GENOMIC DNA]</scope>
    <source>
        <strain evidence="2 3">JCM 14322</strain>
    </source>
</reference>
<keyword evidence="1" id="KW-0812">Transmembrane</keyword>
<feature type="transmembrane region" description="Helical" evidence="1">
    <location>
        <begin position="155"/>
        <end position="179"/>
    </location>
</feature>
<protein>
    <recommendedName>
        <fullName evidence="4">DUF998 domain-containing protein</fullName>
    </recommendedName>
</protein>
<evidence type="ECO:0000313" key="3">
    <source>
        <dbReference type="Proteomes" id="UP001500002"/>
    </source>
</evidence>
<gene>
    <name evidence="2" type="ORF">GCM10009749_03060</name>
</gene>
<keyword evidence="1" id="KW-1133">Transmembrane helix</keyword>
<feature type="transmembrane region" description="Helical" evidence="1">
    <location>
        <begin position="186"/>
        <end position="206"/>
    </location>
</feature>
<dbReference type="Proteomes" id="UP001500002">
    <property type="component" value="Unassembled WGS sequence"/>
</dbReference>
<feature type="transmembrane region" description="Helical" evidence="1">
    <location>
        <begin position="122"/>
        <end position="143"/>
    </location>
</feature>
<evidence type="ECO:0000313" key="2">
    <source>
        <dbReference type="EMBL" id="GAA1798742.1"/>
    </source>
</evidence>
<evidence type="ECO:0008006" key="4">
    <source>
        <dbReference type="Google" id="ProtNLM"/>
    </source>
</evidence>
<feature type="transmembrane region" description="Helical" evidence="1">
    <location>
        <begin position="347"/>
        <end position="366"/>
    </location>
</feature>
<feature type="transmembrane region" description="Helical" evidence="1">
    <location>
        <begin position="321"/>
        <end position="341"/>
    </location>
</feature>
<sequence>MSRTATAPATDAAASVAREPSSILRVLRNPAATAESLESAALVLGAAVFVVGGVVAWISFLGRDLPIAGEGSLGQYVAIGAVVVTFVAFVIGRIALRRRAHEREASPEALPGLESPGVRVHWFDLTAIAVAHAVIALLGWIGLSDLLEQSFQGAVVFTLPGAVLAGVGFAVTAYAVFLSSAHLTPMLLSFVLALFLVVGALASMLSASDPQWWQENLSALGMTDDISALAFNLTLIIAGAIVTTIARYATASVPVTTAAEVRGRNVVRVGLILIGIFLACVGVFPVDRFFLVHNTVATGMAVVFAVVVIGLRWFIPSMPRVFILLGYVYVGVIVMLGVFFATGYYNLTAVELVAGVLIFSWIIVFLRSSGAMHAPRPDVVAP</sequence>
<keyword evidence="1" id="KW-0472">Membrane</keyword>
<dbReference type="RefSeq" id="WP_344292702.1">
    <property type="nucleotide sequence ID" value="NZ_BAAANJ010000001.1"/>
</dbReference>
<keyword evidence="3" id="KW-1185">Reference proteome</keyword>
<feature type="transmembrane region" description="Helical" evidence="1">
    <location>
        <begin position="290"/>
        <end position="314"/>
    </location>
</feature>
<evidence type="ECO:0000256" key="1">
    <source>
        <dbReference type="SAM" id="Phobius"/>
    </source>
</evidence>
<feature type="transmembrane region" description="Helical" evidence="1">
    <location>
        <begin position="73"/>
        <end position="96"/>
    </location>
</feature>